<gene>
    <name evidence="12" type="ORF">LIER_34535</name>
</gene>
<dbReference type="SUPFAM" id="SSF57667">
    <property type="entry name" value="beta-beta-alpha zinc fingers"/>
    <property type="match status" value="1"/>
</dbReference>
<evidence type="ECO:0000256" key="1">
    <source>
        <dbReference type="ARBA" id="ARBA00004123"/>
    </source>
</evidence>
<keyword evidence="4 9" id="KW-0863">Zinc-finger</keyword>
<evidence type="ECO:0000256" key="3">
    <source>
        <dbReference type="ARBA" id="ARBA00022737"/>
    </source>
</evidence>
<feature type="domain" description="C2H2-type" evidence="11">
    <location>
        <begin position="160"/>
        <end position="187"/>
    </location>
</feature>
<feature type="region of interest" description="Disordered" evidence="10">
    <location>
        <begin position="350"/>
        <end position="386"/>
    </location>
</feature>
<dbReference type="AlphaFoldDB" id="A0AAV3S3D0"/>
<evidence type="ECO:0000313" key="12">
    <source>
        <dbReference type="EMBL" id="GAA0187247.1"/>
    </source>
</evidence>
<feature type="domain" description="C2H2-type" evidence="11">
    <location>
        <begin position="246"/>
        <end position="273"/>
    </location>
</feature>
<dbReference type="InterPro" id="IPR036236">
    <property type="entry name" value="Znf_C2H2_sf"/>
</dbReference>
<evidence type="ECO:0000256" key="7">
    <source>
        <dbReference type="ARBA" id="ARBA00023163"/>
    </source>
</evidence>
<keyword evidence="13" id="KW-1185">Reference proteome</keyword>
<dbReference type="PANTHER" id="PTHR26374">
    <property type="entry name" value="ZINC FINGER PROTEIN ZAT5"/>
    <property type="match status" value="1"/>
</dbReference>
<dbReference type="Gene3D" id="3.30.160.60">
    <property type="entry name" value="Classic Zinc Finger"/>
    <property type="match status" value="1"/>
</dbReference>
<comment type="subcellular location">
    <subcellularLocation>
        <location evidence="1">Nucleus</location>
    </subcellularLocation>
</comment>
<keyword evidence="5" id="KW-0862">Zinc</keyword>
<evidence type="ECO:0000256" key="2">
    <source>
        <dbReference type="ARBA" id="ARBA00022723"/>
    </source>
</evidence>
<dbReference type="EMBL" id="BAABME010014528">
    <property type="protein sequence ID" value="GAA0187247.1"/>
    <property type="molecule type" value="Genomic_DNA"/>
</dbReference>
<reference evidence="12 13" key="1">
    <citation type="submission" date="2024-01" db="EMBL/GenBank/DDBJ databases">
        <title>The complete chloroplast genome sequence of Lithospermum erythrorhizon: insights into the phylogenetic relationship among Boraginaceae species and the maternal lineages of purple gromwells.</title>
        <authorList>
            <person name="Okada T."/>
            <person name="Watanabe K."/>
        </authorList>
    </citation>
    <scope>NUCLEOTIDE SEQUENCE [LARGE SCALE GENOMIC DNA]</scope>
</reference>
<keyword evidence="8" id="KW-0539">Nucleus</keyword>
<dbReference type="Pfam" id="PF13912">
    <property type="entry name" value="zf-C2H2_6"/>
    <property type="match status" value="2"/>
</dbReference>
<evidence type="ECO:0000256" key="6">
    <source>
        <dbReference type="ARBA" id="ARBA00023015"/>
    </source>
</evidence>
<proteinExistence type="predicted"/>
<dbReference type="GO" id="GO:0008270">
    <property type="term" value="F:zinc ion binding"/>
    <property type="evidence" value="ECO:0007669"/>
    <property type="project" value="UniProtKB-KW"/>
</dbReference>
<evidence type="ECO:0000259" key="11">
    <source>
        <dbReference type="PROSITE" id="PS50157"/>
    </source>
</evidence>
<keyword evidence="2" id="KW-0479">Metal-binding</keyword>
<evidence type="ECO:0000256" key="8">
    <source>
        <dbReference type="ARBA" id="ARBA00023242"/>
    </source>
</evidence>
<dbReference type="InterPro" id="IPR013087">
    <property type="entry name" value="Znf_C2H2_type"/>
</dbReference>
<dbReference type="SMART" id="SM00355">
    <property type="entry name" value="ZnF_C2H2"/>
    <property type="match status" value="2"/>
</dbReference>
<evidence type="ECO:0000256" key="10">
    <source>
        <dbReference type="SAM" id="MobiDB-lite"/>
    </source>
</evidence>
<keyword evidence="7" id="KW-0804">Transcription</keyword>
<comment type="caution">
    <text evidence="12">The sequence shown here is derived from an EMBL/GenBank/DDBJ whole genome shotgun (WGS) entry which is preliminary data.</text>
</comment>
<dbReference type="Proteomes" id="UP001454036">
    <property type="component" value="Unassembled WGS sequence"/>
</dbReference>
<evidence type="ECO:0000256" key="5">
    <source>
        <dbReference type="ARBA" id="ARBA00022833"/>
    </source>
</evidence>
<protein>
    <recommendedName>
        <fullName evidence="11">C2H2-type domain-containing protein</fullName>
    </recommendedName>
</protein>
<dbReference type="PANTHER" id="PTHR26374:SF378">
    <property type="entry name" value="C2H2-TYPE ZINC FINGER FAMILY PROTEIN"/>
    <property type="match status" value="1"/>
</dbReference>
<dbReference type="GO" id="GO:0005634">
    <property type="term" value="C:nucleus"/>
    <property type="evidence" value="ECO:0007669"/>
    <property type="project" value="UniProtKB-SubCell"/>
</dbReference>
<name>A0AAV3S3D0_LITER</name>
<sequence>MEALEEVVVGELRDPSHQIVKGKRTKRQRPSSPIPFIIVSGHLSSGEGGEYSSNEETTTTTYNNNISNNDDYNNNNNNNDSTNNLRLSLAGYWDGDNSTTTEDEEAARLLILLSQGNSRESSTKNDYLDHKYYPQSPKFTSKKYIETSSNANGKSGMFVYECKTCNRTFPSFQALGGHRASHSKPKNLAIEGIKKRPLSSVFIDDYDYDFYPSQPSFARNNYHSNLTSSMSHNSLMNKSTTSPRIHECSYCGAEFTSGQALGGHMRRHRGSNGNNNSNYKYYYNNNINNNSNHNNINNIQPLLTLSPSLTSVFSANQDSVGIKKQKIDNDDKDALSLSLSLDLNLPAPQQAENDQKIQESSENEFVAEKISPSPPEKKQQTDNKESALVLFTTPTLVDCHY</sequence>
<keyword evidence="6" id="KW-0805">Transcription regulation</keyword>
<keyword evidence="3" id="KW-0677">Repeat</keyword>
<dbReference type="PROSITE" id="PS50157">
    <property type="entry name" value="ZINC_FINGER_C2H2_2"/>
    <property type="match status" value="2"/>
</dbReference>
<organism evidence="12 13">
    <name type="scientific">Lithospermum erythrorhizon</name>
    <name type="common">Purple gromwell</name>
    <name type="synonym">Lithospermum officinale var. erythrorhizon</name>
    <dbReference type="NCBI Taxonomy" id="34254"/>
    <lineage>
        <taxon>Eukaryota</taxon>
        <taxon>Viridiplantae</taxon>
        <taxon>Streptophyta</taxon>
        <taxon>Embryophyta</taxon>
        <taxon>Tracheophyta</taxon>
        <taxon>Spermatophyta</taxon>
        <taxon>Magnoliopsida</taxon>
        <taxon>eudicotyledons</taxon>
        <taxon>Gunneridae</taxon>
        <taxon>Pentapetalae</taxon>
        <taxon>asterids</taxon>
        <taxon>lamiids</taxon>
        <taxon>Boraginales</taxon>
        <taxon>Boraginaceae</taxon>
        <taxon>Boraginoideae</taxon>
        <taxon>Lithospermeae</taxon>
        <taxon>Lithospermum</taxon>
    </lineage>
</organism>
<dbReference type="PROSITE" id="PS00028">
    <property type="entry name" value="ZINC_FINGER_C2H2_1"/>
    <property type="match status" value="2"/>
</dbReference>
<evidence type="ECO:0000256" key="4">
    <source>
        <dbReference type="ARBA" id="ARBA00022771"/>
    </source>
</evidence>
<feature type="compositionally biased region" description="Basic and acidic residues" evidence="10">
    <location>
        <begin position="375"/>
        <end position="385"/>
    </location>
</feature>
<evidence type="ECO:0000313" key="13">
    <source>
        <dbReference type="Proteomes" id="UP001454036"/>
    </source>
</evidence>
<evidence type="ECO:0000256" key="9">
    <source>
        <dbReference type="PROSITE-ProRule" id="PRU00042"/>
    </source>
</evidence>
<accession>A0AAV3S3D0</accession>